<protein>
    <submittedName>
        <fullName evidence="1">Uncharacterized protein</fullName>
    </submittedName>
</protein>
<evidence type="ECO:0000313" key="1">
    <source>
        <dbReference type="EMBL" id="GIY04909.1"/>
    </source>
</evidence>
<reference evidence="1 2" key="1">
    <citation type="submission" date="2021-06" db="EMBL/GenBank/DDBJ databases">
        <title>Caerostris extrusa draft genome.</title>
        <authorList>
            <person name="Kono N."/>
            <person name="Arakawa K."/>
        </authorList>
    </citation>
    <scope>NUCLEOTIDE SEQUENCE [LARGE SCALE GENOMIC DNA]</scope>
</reference>
<organism evidence="1 2">
    <name type="scientific">Caerostris extrusa</name>
    <name type="common">Bark spider</name>
    <name type="synonym">Caerostris bankana</name>
    <dbReference type="NCBI Taxonomy" id="172846"/>
    <lineage>
        <taxon>Eukaryota</taxon>
        <taxon>Metazoa</taxon>
        <taxon>Ecdysozoa</taxon>
        <taxon>Arthropoda</taxon>
        <taxon>Chelicerata</taxon>
        <taxon>Arachnida</taxon>
        <taxon>Araneae</taxon>
        <taxon>Araneomorphae</taxon>
        <taxon>Entelegynae</taxon>
        <taxon>Araneoidea</taxon>
        <taxon>Araneidae</taxon>
        <taxon>Caerostris</taxon>
    </lineage>
</organism>
<sequence>MGCRKVVLNLSLTTARKRKRVFTHSTRKEPRNPRKEFLSLICLPLILILSCKILEPLRLLRLHLKNASNFALRNLPRSNYRTDKREVLE</sequence>
<evidence type="ECO:0000313" key="2">
    <source>
        <dbReference type="Proteomes" id="UP001054945"/>
    </source>
</evidence>
<accession>A0AAV4Q6C4</accession>
<dbReference type="EMBL" id="BPLR01005770">
    <property type="protein sequence ID" value="GIY04909.1"/>
    <property type="molecule type" value="Genomic_DNA"/>
</dbReference>
<name>A0AAV4Q6C4_CAEEX</name>
<dbReference type="Proteomes" id="UP001054945">
    <property type="component" value="Unassembled WGS sequence"/>
</dbReference>
<dbReference type="AlphaFoldDB" id="A0AAV4Q6C4"/>
<comment type="caution">
    <text evidence="1">The sequence shown here is derived from an EMBL/GenBank/DDBJ whole genome shotgun (WGS) entry which is preliminary data.</text>
</comment>
<proteinExistence type="predicted"/>
<gene>
    <name evidence="1" type="ORF">CEXT_110281</name>
</gene>
<keyword evidence="2" id="KW-1185">Reference proteome</keyword>